<feature type="region of interest" description="Disordered" evidence="1">
    <location>
        <begin position="655"/>
        <end position="688"/>
    </location>
</feature>
<dbReference type="CDD" id="cd00303">
    <property type="entry name" value="retropepsin_like"/>
    <property type="match status" value="1"/>
</dbReference>
<feature type="compositionally biased region" description="Basic residues" evidence="1">
    <location>
        <begin position="1678"/>
        <end position="1692"/>
    </location>
</feature>
<keyword evidence="3" id="KW-1185">Reference proteome</keyword>
<feature type="compositionally biased region" description="Polar residues" evidence="1">
    <location>
        <begin position="139"/>
        <end position="153"/>
    </location>
</feature>
<feature type="region of interest" description="Disordered" evidence="1">
    <location>
        <begin position="1217"/>
        <end position="1288"/>
    </location>
</feature>
<accession>A0ABN9LTY1</accession>
<feature type="compositionally biased region" description="Polar residues" evidence="1">
    <location>
        <begin position="231"/>
        <end position="240"/>
    </location>
</feature>
<feature type="compositionally biased region" description="Low complexity" evidence="1">
    <location>
        <begin position="666"/>
        <end position="678"/>
    </location>
</feature>
<feature type="compositionally biased region" description="Basic and acidic residues" evidence="1">
    <location>
        <begin position="108"/>
        <end position="119"/>
    </location>
</feature>
<sequence>MIFWIKQRTRRKRFRNREIRRNVFFVPQKSNPSNGNSKGKAKQDAGAILKEGRVGTSWFPSPSRPRTNSDYAQGVGGATLELHQPVEVHFVELVGTRHYPEWTKIRVREPSPSSHKDNLIAESQPSGRIPFRPPELTPGRSNFPSTSARNWQRTLFPPVSDQETFGEAPNNNQLETPESSNNLQEVQDGVGQNSDPSDRTGLGDGYSGSEGRLLPRPNPSRIPEVPKIRNISGSGDSTLPVQLPFLRNRLSSQSLYKDHDRSHYIHPSSGDLHSTLSRRSTHCRSLSLPPQSRLNKISRNPKVVGLDPKSREIGPSSLQEEEVPRSPSGLRGEEFLSAQRTSTRSGTEDNSIQNPEGSYSTRVHVYTGISNILYPDGTLGSSPHESPPNPYPIILGRTAEFSLQENLPSQSCQNIPDMVATAPKPPTGGQLGSNPAKDTNIRCQSKGMGSYSRGILFPGHLGPRHQSKLFKLQRTESGGRSIKSCILHCSGTPCQNIFRQYDHGSIPSSSRRHKIQETKNLSLKHFFLGREARPLYFSSSPEGVSQYPGRFPEQKGCTSRGMVSGPGGLSLPDFQMGDPRGRPFCQQSECQAANLFLPKYDRQSSGHGCVLSPVEVQPRLCISSDPIAIKNSTEDPIGTSYGDSNRTNMAREELVQRPVRHGPGRSNMSTSEGKSSSSGTVAASKPSQIESFSMASEAEILKARGLSDGVIHTLQNSRKPITNAIYAKTWKKFSSWYLPDIPDPFHPNIAKILDFLQKGLELGLRPNTLKVQISALGSYFDQELAKHRWIRRFVTSASRIRPRVLNNTPPWDLNLVLNSLTRDPFEPLSQSSLKVLTLKTVFLVAITSARRIGELHALSIQEPYLRVTSDNIILRLDPTFLPKVTSDFHRGQDIVLPSFYPDPSNIKEESFHTLDVRRVVLHYLSQTESWRIDQNLFIQLSGKNKGRKATKNTIANWIKQAISLAYSSQNLPPPPSLKAHSTRSVSTSWAERGRGDLLQYRCRGRFLETELTHVNSLCGFRSVLHLFLNRNPQVKSAQKNTGNPRKIRRRHAESCCANGVYITSGNGGVFPQVLPPGAMHCKALRSEYMKRFKDPEWEASCRSCYQEMLKYRLGRRMLEHAHNPWLWDGWDGSSGSSSGHSTPPTKAPEPCQPPHKLPPAGHPEDTAGASSQAAASDPLIQGVLICPVEGRADCSTLVCPQQGRYVHLHRSTISGAMKQAGGRYRKKKGCSGPRLATPLGPDHPAENNQDGEKATKSNEKSASNSRAQHTRSVPTKQNVHKADTSPQRMSLTKEIRHPFALYASDIRVLQDTAVDMDIQALCSSMDNLVVNVQKIQDTIDQKSMLEPRIPIPDLFFGDRTKFLSFRNNCKLFLALKPHSSGNPIQQVLIIISFLRGDPQDWAFSLAPGDSALSNVDAFFQALGLLYDEPNSVDQAEKNLLALCQGQDDVEVYCQKFRKWSVLTLWNESALAALFRKGLSEALKDVMVGFPMPAGLNESMSLAIQIGRHLRERKSVHHLAVLSESKPEPMQCDRTMTKVERQEHRRLNRLCFYCGDSTHAISNCPKRTRRFDSSAVIGTVQSKFLLSITLMCSLSSYSVMAFVDSGAALNLMDLDYARRCGFFLEPLRCPIPLRGIDATPLAKNKPQYWAQLTMCMAPAHQEVIRFLIHEAALRAKNRRQKERKRHLLQKQRARSADAERVLRRKPSPVDNPWMTEYMRCYSARAR</sequence>
<feature type="compositionally biased region" description="Pro residues" evidence="1">
    <location>
        <begin position="1145"/>
        <end position="1161"/>
    </location>
</feature>
<gene>
    <name evidence="2" type="ORF">RIMI_LOCUS12318204</name>
</gene>
<feature type="region of interest" description="Disordered" evidence="1">
    <location>
        <begin position="1678"/>
        <end position="1697"/>
    </location>
</feature>
<feature type="compositionally biased region" description="Polar residues" evidence="1">
    <location>
        <begin position="679"/>
        <end position="688"/>
    </location>
</feature>
<evidence type="ECO:0000313" key="3">
    <source>
        <dbReference type="Proteomes" id="UP001176940"/>
    </source>
</evidence>
<proteinExistence type="predicted"/>
<dbReference type="EMBL" id="CAUEEQ010029045">
    <property type="protein sequence ID" value="CAJ0948803.1"/>
    <property type="molecule type" value="Genomic_DNA"/>
</dbReference>
<dbReference type="Pfam" id="PF15748">
    <property type="entry name" value="CCSAP"/>
    <property type="match status" value="2"/>
</dbReference>
<dbReference type="InterPro" id="IPR029774">
    <property type="entry name" value="CSAP"/>
</dbReference>
<name>A0ABN9LTY1_9NEOB</name>
<dbReference type="Proteomes" id="UP001176940">
    <property type="component" value="Unassembled WGS sequence"/>
</dbReference>
<feature type="compositionally biased region" description="Polar residues" evidence="1">
    <location>
        <begin position="338"/>
        <end position="358"/>
    </location>
</feature>
<dbReference type="PANTHER" id="PTHR33066:SF2">
    <property type="entry name" value="FILAGGRIN-2-LIKE"/>
    <property type="match status" value="1"/>
</dbReference>
<feature type="region of interest" description="Disordered" evidence="1">
    <location>
        <begin position="1132"/>
        <end position="1174"/>
    </location>
</feature>
<comment type="caution">
    <text evidence="2">The sequence shown here is derived from an EMBL/GenBank/DDBJ whole genome shotgun (WGS) entry which is preliminary data.</text>
</comment>
<feature type="compositionally biased region" description="Polar residues" evidence="1">
    <location>
        <begin position="288"/>
        <end position="298"/>
    </location>
</feature>
<evidence type="ECO:0000313" key="2">
    <source>
        <dbReference type="EMBL" id="CAJ0948803.1"/>
    </source>
</evidence>
<dbReference type="PANTHER" id="PTHR33066">
    <property type="entry name" value="INTEGRASE_SAM-LIKE_N DOMAIN-CONTAINING PROTEIN"/>
    <property type="match status" value="1"/>
</dbReference>
<protein>
    <recommendedName>
        <fullName evidence="4">Retrotransposon gag domain-containing protein</fullName>
    </recommendedName>
</protein>
<feature type="region of interest" description="Disordered" evidence="1">
    <location>
        <begin position="108"/>
        <end position="240"/>
    </location>
</feature>
<feature type="compositionally biased region" description="Basic and acidic residues" evidence="1">
    <location>
        <begin position="1250"/>
        <end position="1259"/>
    </location>
</feature>
<evidence type="ECO:0000256" key="1">
    <source>
        <dbReference type="SAM" id="MobiDB-lite"/>
    </source>
</evidence>
<feature type="region of interest" description="Disordered" evidence="1">
    <location>
        <begin position="261"/>
        <end position="358"/>
    </location>
</feature>
<feature type="compositionally biased region" description="Polar residues" evidence="1">
    <location>
        <begin position="1260"/>
        <end position="1277"/>
    </location>
</feature>
<feature type="compositionally biased region" description="Polar residues" evidence="1">
    <location>
        <begin position="169"/>
        <end position="195"/>
    </location>
</feature>
<organism evidence="2 3">
    <name type="scientific">Ranitomeya imitator</name>
    <name type="common">mimic poison frog</name>
    <dbReference type="NCBI Taxonomy" id="111125"/>
    <lineage>
        <taxon>Eukaryota</taxon>
        <taxon>Metazoa</taxon>
        <taxon>Chordata</taxon>
        <taxon>Craniata</taxon>
        <taxon>Vertebrata</taxon>
        <taxon>Euteleostomi</taxon>
        <taxon>Amphibia</taxon>
        <taxon>Batrachia</taxon>
        <taxon>Anura</taxon>
        <taxon>Neobatrachia</taxon>
        <taxon>Hyloidea</taxon>
        <taxon>Dendrobatidae</taxon>
        <taxon>Dendrobatinae</taxon>
        <taxon>Ranitomeya</taxon>
    </lineage>
</organism>
<evidence type="ECO:0008006" key="4">
    <source>
        <dbReference type="Google" id="ProtNLM"/>
    </source>
</evidence>
<reference evidence="2" key="1">
    <citation type="submission" date="2023-07" db="EMBL/GenBank/DDBJ databases">
        <authorList>
            <person name="Stuckert A."/>
        </authorList>
    </citation>
    <scope>NUCLEOTIDE SEQUENCE</scope>
</reference>